<evidence type="ECO:0000313" key="1">
    <source>
        <dbReference type="EMBL" id="AZS15174.1"/>
    </source>
</evidence>
<keyword evidence="2" id="KW-1185">Reference proteome</keyword>
<dbReference type="RefSeq" id="WP_126998530.1">
    <property type="nucleotide sequence ID" value="NZ_CP034346.1"/>
</dbReference>
<evidence type="ECO:0008006" key="3">
    <source>
        <dbReference type="Google" id="ProtNLM"/>
    </source>
</evidence>
<dbReference type="Gene3D" id="3.30.1390.10">
    <property type="match status" value="1"/>
</dbReference>
<proteinExistence type="predicted"/>
<name>A0A3Q9I8X9_9BACL</name>
<evidence type="ECO:0000313" key="2">
    <source>
        <dbReference type="Proteomes" id="UP000270678"/>
    </source>
</evidence>
<sequence>MEYLAILLSLIALIVCLSVYNKLSALEARIKAMQFPRPQAVPTAQAEGPTSYLGQDEVIRLIHEGKKVEAIKKSRELYGMSLLEAKQYVDDLALKV</sequence>
<dbReference type="OrthoDB" id="2649700at2"/>
<dbReference type="InterPro" id="IPR014719">
    <property type="entry name" value="Ribosomal_bL12_C/ClpS-like"/>
</dbReference>
<dbReference type="AlphaFoldDB" id="A0A3Q9I8X9"/>
<accession>A0A3Q9I8X9</accession>
<dbReference type="Proteomes" id="UP000270678">
    <property type="component" value="Chromosome"/>
</dbReference>
<gene>
    <name evidence="1" type="ORF">EI981_12345</name>
</gene>
<dbReference type="EMBL" id="CP034346">
    <property type="protein sequence ID" value="AZS15174.1"/>
    <property type="molecule type" value="Genomic_DNA"/>
</dbReference>
<organism evidence="1 2">
    <name type="scientific">Paenibacillus lutimineralis</name>
    <dbReference type="NCBI Taxonomy" id="2707005"/>
    <lineage>
        <taxon>Bacteria</taxon>
        <taxon>Bacillati</taxon>
        <taxon>Bacillota</taxon>
        <taxon>Bacilli</taxon>
        <taxon>Bacillales</taxon>
        <taxon>Paenibacillaceae</taxon>
        <taxon>Paenibacillus</taxon>
    </lineage>
</organism>
<reference evidence="2" key="1">
    <citation type="submission" date="2018-12" db="EMBL/GenBank/DDBJ databases">
        <title>Complete genome sequence of Paenibacillus sp. MBLB1234.</title>
        <authorList>
            <person name="Nam Y.-D."/>
            <person name="Kang J."/>
            <person name="Chung W.-H."/>
            <person name="Park Y.S."/>
        </authorList>
    </citation>
    <scope>NUCLEOTIDE SEQUENCE [LARGE SCALE GENOMIC DNA]</scope>
    <source>
        <strain evidence="2">MBLB1234</strain>
    </source>
</reference>
<protein>
    <recommendedName>
        <fullName evidence="3">Ribosomal protein L7/L12 C-terminal domain-containing protein</fullName>
    </recommendedName>
</protein>
<dbReference type="KEGG" id="plut:EI981_12345"/>